<dbReference type="SUPFAM" id="SSF50494">
    <property type="entry name" value="Trypsin-like serine proteases"/>
    <property type="match status" value="1"/>
</dbReference>
<keyword evidence="4" id="KW-0812">Transmembrane</keyword>
<dbReference type="InterPro" id="IPR043504">
    <property type="entry name" value="Peptidase_S1_PA_chymotrypsin"/>
</dbReference>
<feature type="transmembrane region" description="Helical" evidence="4">
    <location>
        <begin position="254"/>
        <end position="274"/>
    </location>
</feature>
<dbReference type="PRINTS" id="PR00722">
    <property type="entry name" value="CHYMOTRYPSIN"/>
</dbReference>
<protein>
    <recommendedName>
        <fullName evidence="5">Peptidase S1 domain-containing protein</fullName>
    </recommendedName>
</protein>
<dbReference type="GO" id="GO:0004252">
    <property type="term" value="F:serine-type endopeptidase activity"/>
    <property type="evidence" value="ECO:0007669"/>
    <property type="project" value="InterPro"/>
</dbReference>
<accession>A0A164W8Y7</accession>
<keyword evidence="3" id="KW-1015">Disulfide bond</keyword>
<dbReference type="EMBL" id="LRGB01001285">
    <property type="protein sequence ID" value="KZS13061.1"/>
    <property type="molecule type" value="Genomic_DNA"/>
</dbReference>
<name>A0A164W8Y7_9CRUS</name>
<keyword evidence="2" id="KW-0378">Hydrolase</keyword>
<dbReference type="PROSITE" id="PS00134">
    <property type="entry name" value="TRYPSIN_HIS"/>
    <property type="match status" value="1"/>
</dbReference>
<dbReference type="SMART" id="SM00020">
    <property type="entry name" value="Tryp_SPc"/>
    <property type="match status" value="1"/>
</dbReference>
<sequence>MKRSDALTDEYSLYCGASLISSTQILTAAHCVNDVETNKYTVLGPERFIVLLGMHFMNESMNDAQVTKRVIGVMVHEEFDSISHFNDIAILTMETPVVFTSTISPVCMPPNGSTDQYLTELPLPRDGDVHKRGKNSDFLRNVGIRIISNSLCRKSYMEEGKISGHMLCTWLSGKDTCQNESGGPLVIEAEHLGCSWIQVGIVSFGRGCARRFPGVYTRLTSFLPWLKELLLAVWLLCGTFFYKICCRKVDPTVVFISGWSTSVILTVGMAGSVASRKNQFQQQRFVAVVQRFLSTAKKGK</sequence>
<dbReference type="AlphaFoldDB" id="A0A164W8Y7"/>
<organism evidence="6 7">
    <name type="scientific">Daphnia magna</name>
    <dbReference type="NCBI Taxonomy" id="35525"/>
    <lineage>
        <taxon>Eukaryota</taxon>
        <taxon>Metazoa</taxon>
        <taxon>Ecdysozoa</taxon>
        <taxon>Arthropoda</taxon>
        <taxon>Crustacea</taxon>
        <taxon>Branchiopoda</taxon>
        <taxon>Diplostraca</taxon>
        <taxon>Cladocera</taxon>
        <taxon>Anomopoda</taxon>
        <taxon>Daphniidae</taxon>
        <taxon>Daphnia</taxon>
    </lineage>
</organism>
<keyword evidence="1" id="KW-0645">Protease</keyword>
<feature type="transmembrane region" description="Helical" evidence="4">
    <location>
        <begin position="225"/>
        <end position="242"/>
    </location>
</feature>
<keyword evidence="7" id="KW-1185">Reference proteome</keyword>
<dbReference type="PROSITE" id="PS50240">
    <property type="entry name" value="TRYPSIN_DOM"/>
    <property type="match status" value="1"/>
</dbReference>
<evidence type="ECO:0000256" key="4">
    <source>
        <dbReference type="SAM" id="Phobius"/>
    </source>
</evidence>
<evidence type="ECO:0000259" key="5">
    <source>
        <dbReference type="PROSITE" id="PS50240"/>
    </source>
</evidence>
<dbReference type="InterPro" id="IPR001314">
    <property type="entry name" value="Peptidase_S1A"/>
</dbReference>
<dbReference type="InterPro" id="IPR001254">
    <property type="entry name" value="Trypsin_dom"/>
</dbReference>
<dbReference type="PANTHER" id="PTHR24252:SF17">
    <property type="entry name" value="SUPPRESSOR OF TUMORIGENICITY 14 PROTEIN HOMOLOG-RELATED"/>
    <property type="match status" value="1"/>
</dbReference>
<evidence type="ECO:0000256" key="1">
    <source>
        <dbReference type="ARBA" id="ARBA00022670"/>
    </source>
</evidence>
<gene>
    <name evidence="6" type="ORF">APZ42_021894</name>
</gene>
<keyword evidence="4" id="KW-0472">Membrane</keyword>
<keyword evidence="4" id="KW-1133">Transmembrane helix</keyword>
<dbReference type="Gene3D" id="2.40.10.10">
    <property type="entry name" value="Trypsin-like serine proteases"/>
    <property type="match status" value="1"/>
</dbReference>
<dbReference type="STRING" id="35525.A0A164W8Y7"/>
<dbReference type="GO" id="GO:0006508">
    <property type="term" value="P:proteolysis"/>
    <property type="evidence" value="ECO:0007669"/>
    <property type="project" value="UniProtKB-KW"/>
</dbReference>
<proteinExistence type="predicted"/>
<evidence type="ECO:0000313" key="6">
    <source>
        <dbReference type="EMBL" id="KZS13061.1"/>
    </source>
</evidence>
<dbReference type="CDD" id="cd00190">
    <property type="entry name" value="Tryp_SPc"/>
    <property type="match status" value="1"/>
</dbReference>
<dbReference type="Proteomes" id="UP000076858">
    <property type="component" value="Unassembled WGS sequence"/>
</dbReference>
<evidence type="ECO:0000256" key="2">
    <source>
        <dbReference type="ARBA" id="ARBA00022801"/>
    </source>
</evidence>
<dbReference type="OrthoDB" id="6355626at2759"/>
<comment type="caution">
    <text evidence="6">The sequence shown here is derived from an EMBL/GenBank/DDBJ whole genome shotgun (WGS) entry which is preliminary data.</text>
</comment>
<dbReference type="InterPro" id="IPR018114">
    <property type="entry name" value="TRYPSIN_HIS"/>
</dbReference>
<evidence type="ECO:0000256" key="3">
    <source>
        <dbReference type="ARBA" id="ARBA00023157"/>
    </source>
</evidence>
<reference evidence="6 7" key="1">
    <citation type="submission" date="2016-03" db="EMBL/GenBank/DDBJ databases">
        <title>EvidentialGene: Evidence-directed Construction of Genes on Genomes.</title>
        <authorList>
            <person name="Gilbert D.G."/>
            <person name="Choi J.-H."/>
            <person name="Mockaitis K."/>
            <person name="Colbourne J."/>
            <person name="Pfrender M."/>
        </authorList>
    </citation>
    <scope>NUCLEOTIDE SEQUENCE [LARGE SCALE GENOMIC DNA]</scope>
    <source>
        <strain evidence="6 7">Xinb3</strain>
        <tissue evidence="6">Complete organism</tissue>
    </source>
</reference>
<evidence type="ECO:0000313" key="7">
    <source>
        <dbReference type="Proteomes" id="UP000076858"/>
    </source>
</evidence>
<dbReference type="FunFam" id="2.40.10.10:FF:000068">
    <property type="entry name" value="transmembrane protease serine 2"/>
    <property type="match status" value="1"/>
</dbReference>
<dbReference type="PANTHER" id="PTHR24252">
    <property type="entry name" value="ACROSIN-RELATED"/>
    <property type="match status" value="1"/>
</dbReference>
<dbReference type="Pfam" id="PF00089">
    <property type="entry name" value="Trypsin"/>
    <property type="match status" value="1"/>
</dbReference>
<dbReference type="InterPro" id="IPR009003">
    <property type="entry name" value="Peptidase_S1_PA"/>
</dbReference>
<feature type="domain" description="Peptidase S1" evidence="5">
    <location>
        <begin position="1"/>
        <end position="231"/>
    </location>
</feature>